<reference evidence="1 2" key="1">
    <citation type="submission" date="2021-03" db="EMBL/GenBank/DDBJ databases">
        <title>Sequencing the genomes of 1000 actinobacteria strains.</title>
        <authorList>
            <person name="Klenk H.-P."/>
        </authorList>
    </citation>
    <scope>NUCLEOTIDE SEQUENCE [LARGE SCALE GENOMIC DNA]</scope>
    <source>
        <strain evidence="1 2">DSM 45256</strain>
    </source>
</reference>
<dbReference type="PANTHER" id="PTHR11941">
    <property type="entry name" value="ENOYL-COA HYDRATASE-RELATED"/>
    <property type="match status" value="1"/>
</dbReference>
<accession>A0ABS4VUW4</accession>
<protein>
    <submittedName>
        <fullName evidence="1">Enoyl-CoA hydratase/carnithine racemase</fullName>
    </submittedName>
</protein>
<name>A0ABS4VUW4_9PSEU</name>
<dbReference type="InterPro" id="IPR029045">
    <property type="entry name" value="ClpP/crotonase-like_dom_sf"/>
</dbReference>
<dbReference type="Gene3D" id="3.90.226.10">
    <property type="entry name" value="2-enoyl-CoA Hydratase, Chain A, domain 1"/>
    <property type="match status" value="1"/>
</dbReference>
<proteinExistence type="predicted"/>
<dbReference type="InterPro" id="IPR001753">
    <property type="entry name" value="Enoyl-CoA_hydra/iso"/>
</dbReference>
<comment type="caution">
    <text evidence="1">The sequence shown here is derived from an EMBL/GenBank/DDBJ whole genome shotgun (WGS) entry which is preliminary data.</text>
</comment>
<dbReference type="SUPFAM" id="SSF52096">
    <property type="entry name" value="ClpP/crotonase"/>
    <property type="match status" value="1"/>
</dbReference>
<evidence type="ECO:0000313" key="1">
    <source>
        <dbReference type="EMBL" id="MBP2367708.1"/>
    </source>
</evidence>
<dbReference type="RefSeq" id="WP_245350876.1">
    <property type="nucleotide sequence ID" value="NZ_JAGINU010000001.1"/>
</dbReference>
<sequence>MADRLAPGALTTVTYDKADHVATVTLDRPEAMNSFNQTMCDEFTAIWTEVKADDDVHVVVLRAAGERAFCTGVDVKERLHRESNVWSQVDPGEKLSPKLNHVWKPLVVAVHGMAAGGAFYWINEADIVLCSDDATFFDPHVTYGMTAALEPIGLARRIPLGEALRIALLGLDERLSPERALQIGLVSEVLPRADLWARADEIAALIAAKPPAAVQGTVRAIWESLDATRTQALRTGLAYTQLGNPLGTAQIDRNSMPRPDWTLR</sequence>
<evidence type="ECO:0000313" key="2">
    <source>
        <dbReference type="Proteomes" id="UP001519295"/>
    </source>
</evidence>
<dbReference type="Pfam" id="PF00378">
    <property type="entry name" value="ECH_1"/>
    <property type="match status" value="1"/>
</dbReference>
<gene>
    <name evidence="1" type="ORF">JOF36_003404</name>
</gene>
<dbReference type="Proteomes" id="UP001519295">
    <property type="component" value="Unassembled WGS sequence"/>
</dbReference>
<dbReference type="CDD" id="cd06558">
    <property type="entry name" value="crotonase-like"/>
    <property type="match status" value="1"/>
</dbReference>
<organism evidence="1 2">
    <name type="scientific">Pseudonocardia parietis</name>
    <dbReference type="NCBI Taxonomy" id="570936"/>
    <lineage>
        <taxon>Bacteria</taxon>
        <taxon>Bacillati</taxon>
        <taxon>Actinomycetota</taxon>
        <taxon>Actinomycetes</taxon>
        <taxon>Pseudonocardiales</taxon>
        <taxon>Pseudonocardiaceae</taxon>
        <taxon>Pseudonocardia</taxon>
    </lineage>
</organism>
<keyword evidence="2" id="KW-1185">Reference proteome</keyword>
<dbReference type="PANTHER" id="PTHR11941:SF54">
    <property type="entry name" value="ENOYL-COA HYDRATASE, MITOCHONDRIAL"/>
    <property type="match status" value="1"/>
</dbReference>
<dbReference type="EMBL" id="JAGINU010000001">
    <property type="protein sequence ID" value="MBP2367708.1"/>
    <property type="molecule type" value="Genomic_DNA"/>
</dbReference>